<dbReference type="Gene3D" id="3.40.630.30">
    <property type="match status" value="1"/>
</dbReference>
<dbReference type="PANTHER" id="PTHR20958:SF6">
    <property type="entry name" value="GLYCINE N-ACYLTRANSFERASE-LIKE PROTEIN"/>
    <property type="match status" value="1"/>
</dbReference>
<protein>
    <submittedName>
        <fullName evidence="1">Uncharacterized protein</fullName>
    </submittedName>
</protein>
<dbReference type="CDD" id="cd04301">
    <property type="entry name" value="NAT_SF"/>
    <property type="match status" value="1"/>
</dbReference>
<keyword evidence="2" id="KW-1185">Reference proteome</keyword>
<dbReference type="InterPro" id="IPR053225">
    <property type="entry name" value="Acyl-CoA_N-acyltransferase"/>
</dbReference>
<dbReference type="SUPFAM" id="SSF55729">
    <property type="entry name" value="Acyl-CoA N-acyltransferases (Nat)"/>
    <property type="match status" value="1"/>
</dbReference>
<dbReference type="OrthoDB" id="5778665at2759"/>
<name>A0A016S5V2_9BILA</name>
<dbReference type="Proteomes" id="UP000024635">
    <property type="component" value="Unassembled WGS sequence"/>
</dbReference>
<organism evidence="1 2">
    <name type="scientific">Ancylostoma ceylanicum</name>
    <dbReference type="NCBI Taxonomy" id="53326"/>
    <lineage>
        <taxon>Eukaryota</taxon>
        <taxon>Metazoa</taxon>
        <taxon>Ecdysozoa</taxon>
        <taxon>Nematoda</taxon>
        <taxon>Chromadorea</taxon>
        <taxon>Rhabditida</taxon>
        <taxon>Rhabditina</taxon>
        <taxon>Rhabditomorpha</taxon>
        <taxon>Strongyloidea</taxon>
        <taxon>Ancylostomatidae</taxon>
        <taxon>Ancylostomatinae</taxon>
        <taxon>Ancylostoma</taxon>
    </lineage>
</organism>
<evidence type="ECO:0000313" key="1">
    <source>
        <dbReference type="EMBL" id="EYB85599.1"/>
    </source>
</evidence>
<gene>
    <name evidence="1" type="primary">Acey_s0295.g1658</name>
    <name evidence="1" type="ORF">Y032_0295g1658</name>
</gene>
<evidence type="ECO:0000313" key="2">
    <source>
        <dbReference type="Proteomes" id="UP000024635"/>
    </source>
</evidence>
<proteinExistence type="predicted"/>
<comment type="caution">
    <text evidence="1">The sequence shown here is derived from an EMBL/GenBank/DDBJ whole genome shotgun (WGS) entry which is preliminary data.</text>
</comment>
<sequence length="294" mass="33847">MRFTFTYHRDPEDLRQIQLSFSGNPKFLLLYHSIQFDLERLYPSSTLKLYSCISGKATYWFALKSYSHIKVNDVYVAYEGEFDAARFVEAFAKYADVNDVFFTPLLVVGENILVEEVVKYAEAHITGFFGHKHPTKLFYMTEAQMEMVRNLELPPLPEGYELGSSDPATDSEFITSHWRHAKQGDVEETRTKLTCLPSSCIRYEGKPVAFEMTSQSGSLNHLFVLEEHRRKGLGQIVELDLAKKAIGFGLHVNKTIELFNESLIDSTSRSPFWTKAKLDDGSDYIHLYYVLEFK</sequence>
<dbReference type="EMBL" id="JARK01001631">
    <property type="protein sequence ID" value="EYB85599.1"/>
    <property type="molecule type" value="Genomic_DNA"/>
</dbReference>
<dbReference type="PANTHER" id="PTHR20958">
    <property type="entry name" value="GLYCINE N-ACYLTRANSFERASE-LIKE PROTEIN"/>
    <property type="match status" value="1"/>
</dbReference>
<accession>A0A016S5V2</accession>
<dbReference type="AlphaFoldDB" id="A0A016S5V2"/>
<reference evidence="2" key="1">
    <citation type="journal article" date="2015" name="Nat. Genet.">
        <title>The genome and transcriptome of the zoonotic hookworm Ancylostoma ceylanicum identify infection-specific gene families.</title>
        <authorList>
            <person name="Schwarz E.M."/>
            <person name="Hu Y."/>
            <person name="Antoshechkin I."/>
            <person name="Miller M.M."/>
            <person name="Sternberg P.W."/>
            <person name="Aroian R.V."/>
        </authorList>
    </citation>
    <scope>NUCLEOTIDE SEQUENCE</scope>
    <source>
        <strain evidence="2">HY135</strain>
    </source>
</reference>
<dbReference type="InterPro" id="IPR016181">
    <property type="entry name" value="Acyl_CoA_acyltransferase"/>
</dbReference>